<comment type="caution">
    <text evidence="6">The sequence shown here is derived from an EMBL/GenBank/DDBJ whole genome shotgun (WGS) entry which is preliminary data.</text>
</comment>
<dbReference type="Gene3D" id="3.40.50.300">
    <property type="entry name" value="P-loop containing nucleotide triphosphate hydrolases"/>
    <property type="match status" value="1"/>
</dbReference>
<dbReference type="InterPro" id="IPR029439">
    <property type="entry name" value="Wzt_C"/>
</dbReference>
<dbReference type="InterPro" id="IPR003593">
    <property type="entry name" value="AAA+_ATPase"/>
</dbReference>
<gene>
    <name evidence="6" type="ORF">H0A36_06055</name>
</gene>
<dbReference type="PANTHER" id="PTHR46743:SF2">
    <property type="entry name" value="TEICHOIC ACIDS EXPORT ATP-BINDING PROTEIN TAGH"/>
    <property type="match status" value="1"/>
</dbReference>
<dbReference type="InterPro" id="IPR015860">
    <property type="entry name" value="ABC_transpr_TagH-like"/>
</dbReference>
<keyword evidence="2" id="KW-0813">Transport</keyword>
<dbReference type="EMBL" id="JACCKB010000005">
    <property type="protein sequence ID" value="NYZ65568.1"/>
    <property type="molecule type" value="Genomic_DNA"/>
</dbReference>
<keyword evidence="7" id="KW-1185">Reference proteome</keyword>
<comment type="similarity">
    <text evidence="1">Belongs to the ABC transporter superfamily.</text>
</comment>
<organism evidence="6 7">
    <name type="scientific">Spartinivicinus marinus</name>
    <dbReference type="NCBI Taxonomy" id="2994442"/>
    <lineage>
        <taxon>Bacteria</taxon>
        <taxon>Pseudomonadati</taxon>
        <taxon>Pseudomonadota</taxon>
        <taxon>Gammaproteobacteria</taxon>
        <taxon>Oceanospirillales</taxon>
        <taxon>Zooshikellaceae</taxon>
        <taxon>Spartinivicinus</taxon>
    </lineage>
</organism>
<dbReference type="Gene3D" id="2.70.50.60">
    <property type="entry name" value="abc- transporter (atp binding component) like domain"/>
    <property type="match status" value="1"/>
</dbReference>
<evidence type="ECO:0000256" key="3">
    <source>
        <dbReference type="ARBA" id="ARBA00022741"/>
    </source>
</evidence>
<dbReference type="Proteomes" id="UP000569732">
    <property type="component" value="Unassembled WGS sequence"/>
</dbReference>
<dbReference type="SMART" id="SM00382">
    <property type="entry name" value="AAA"/>
    <property type="match status" value="1"/>
</dbReference>
<dbReference type="InterPro" id="IPR027417">
    <property type="entry name" value="P-loop_NTPase"/>
</dbReference>
<dbReference type="AlphaFoldDB" id="A0A853I4C5"/>
<dbReference type="GO" id="GO:0016887">
    <property type="term" value="F:ATP hydrolysis activity"/>
    <property type="evidence" value="ECO:0007669"/>
    <property type="project" value="InterPro"/>
</dbReference>
<evidence type="ECO:0000256" key="2">
    <source>
        <dbReference type="ARBA" id="ARBA00022448"/>
    </source>
</evidence>
<dbReference type="GO" id="GO:0016020">
    <property type="term" value="C:membrane"/>
    <property type="evidence" value="ECO:0007669"/>
    <property type="project" value="InterPro"/>
</dbReference>
<evidence type="ECO:0000256" key="1">
    <source>
        <dbReference type="ARBA" id="ARBA00005417"/>
    </source>
</evidence>
<dbReference type="SUPFAM" id="SSF52540">
    <property type="entry name" value="P-loop containing nucleoside triphosphate hydrolases"/>
    <property type="match status" value="1"/>
</dbReference>
<evidence type="ECO:0000313" key="6">
    <source>
        <dbReference type="EMBL" id="NYZ65568.1"/>
    </source>
</evidence>
<reference evidence="6 7" key="1">
    <citation type="submission" date="2020-07" db="EMBL/GenBank/DDBJ databases">
        <title>Endozoicomonas sp. nov., isolated from sediment.</title>
        <authorList>
            <person name="Gu T."/>
        </authorList>
    </citation>
    <scope>NUCLEOTIDE SEQUENCE [LARGE SCALE GENOMIC DNA]</scope>
    <source>
        <strain evidence="6 7">SM1973</strain>
    </source>
</reference>
<dbReference type="Pfam" id="PF14524">
    <property type="entry name" value="Wzt_C"/>
    <property type="match status" value="1"/>
</dbReference>
<evidence type="ECO:0000256" key="4">
    <source>
        <dbReference type="ARBA" id="ARBA00022840"/>
    </source>
</evidence>
<evidence type="ECO:0000313" key="7">
    <source>
        <dbReference type="Proteomes" id="UP000569732"/>
    </source>
</evidence>
<dbReference type="PROSITE" id="PS50893">
    <property type="entry name" value="ABC_TRANSPORTER_2"/>
    <property type="match status" value="1"/>
</dbReference>
<proteinExistence type="inferred from homology"/>
<dbReference type="CDD" id="cd10147">
    <property type="entry name" value="Wzt_C-like"/>
    <property type="match status" value="1"/>
</dbReference>
<evidence type="ECO:0000259" key="5">
    <source>
        <dbReference type="PROSITE" id="PS50893"/>
    </source>
</evidence>
<feature type="domain" description="ABC transporter" evidence="5">
    <location>
        <begin position="9"/>
        <end position="253"/>
    </location>
</feature>
<keyword evidence="3" id="KW-0547">Nucleotide-binding</keyword>
<name>A0A853I4C5_9GAMM</name>
<dbReference type="Pfam" id="PF00005">
    <property type="entry name" value="ABC_tran"/>
    <property type="match status" value="1"/>
</dbReference>
<dbReference type="InterPro" id="IPR003439">
    <property type="entry name" value="ABC_transporter-like_ATP-bd"/>
</dbReference>
<accession>A0A853I4C5</accession>
<keyword evidence="4 6" id="KW-0067">ATP-binding</keyword>
<dbReference type="GO" id="GO:0140359">
    <property type="term" value="F:ABC-type transporter activity"/>
    <property type="evidence" value="ECO:0007669"/>
    <property type="project" value="InterPro"/>
</dbReference>
<protein>
    <submittedName>
        <fullName evidence="6">ABC transporter ATP-binding protein</fullName>
    </submittedName>
</protein>
<dbReference type="CDD" id="cd03220">
    <property type="entry name" value="ABC_KpsT_Wzt"/>
    <property type="match status" value="1"/>
</dbReference>
<dbReference type="InterPro" id="IPR050683">
    <property type="entry name" value="Bact_Polysacc_Export_ATP-bd"/>
</dbReference>
<sequence length="444" mass="49862">MMLSDEVAVKVNNVSKYFKIYDKPHDRIKQIFTKPENKKYYREFCALNNISFEIKKGDTVGIIGRNGAGKSTLLQIICGTLTPTIGSVELNGKLAALLELGAGFNPEFTGRENIYLNGAILGLSKGNIDSVCQDIINFSELNEFIDRPVKTYSSGMYVRLGFSVAAHVNADILIIDEALSVGDIFFQQKCMRYLQEFKSQGGTLLFVSHDTSTVLSMCQKAIILFPGGEKPAIEGTTEEICKNYVNDLYQEKNETKVCLASSSIVEEKRCFLELQGEKQLENIYRIGQFRHEAESFGIGGARIRQVVFLDEENNELNSIVDGNTVTLRIQIEINRDIRNPVIGFMIKDKKGQYIYTEDSGASYRNLGISFKKGETVQADFSFSMPVLIRGSYTLNVAISDGILDDHQQLHWIHDAIRIDVLQGRLVHGYCGVNNLNINLRWINK</sequence>
<dbReference type="PANTHER" id="PTHR46743">
    <property type="entry name" value="TEICHOIC ACIDS EXPORT ATP-BINDING PROTEIN TAGH"/>
    <property type="match status" value="1"/>
</dbReference>
<dbReference type="GO" id="GO:0005524">
    <property type="term" value="F:ATP binding"/>
    <property type="evidence" value="ECO:0007669"/>
    <property type="project" value="UniProtKB-KW"/>
</dbReference>